<evidence type="ECO:0000313" key="5">
    <source>
        <dbReference type="Proteomes" id="UP000886885"/>
    </source>
</evidence>
<evidence type="ECO:0000256" key="2">
    <source>
        <dbReference type="SAM" id="MobiDB-lite"/>
    </source>
</evidence>
<feature type="compositionally biased region" description="Basic and acidic residues" evidence="2">
    <location>
        <begin position="125"/>
        <end position="139"/>
    </location>
</feature>
<evidence type="ECO:0000313" key="4">
    <source>
        <dbReference type="EMBL" id="KAG6759830.1"/>
    </source>
</evidence>
<dbReference type="EMBL" id="JAAWWB010000019">
    <property type="protein sequence ID" value="KAG6759830.1"/>
    <property type="molecule type" value="Genomic_DNA"/>
</dbReference>
<feature type="region of interest" description="Disordered" evidence="2">
    <location>
        <begin position="51"/>
        <end position="70"/>
    </location>
</feature>
<name>A0A8X8CMP1_POPTO</name>
<accession>A0A8X8CMP1</accession>
<dbReference type="InterPro" id="IPR027124">
    <property type="entry name" value="Swc5/CFDP1/2"/>
</dbReference>
<keyword evidence="5" id="KW-1185">Reference proteome</keyword>
<feature type="region of interest" description="Disordered" evidence="2">
    <location>
        <begin position="125"/>
        <end position="144"/>
    </location>
</feature>
<organism evidence="4 5">
    <name type="scientific">Populus tomentosa</name>
    <name type="common">Chinese white poplar</name>
    <dbReference type="NCBI Taxonomy" id="118781"/>
    <lineage>
        <taxon>Eukaryota</taxon>
        <taxon>Viridiplantae</taxon>
        <taxon>Streptophyta</taxon>
        <taxon>Embryophyta</taxon>
        <taxon>Tracheophyta</taxon>
        <taxon>Spermatophyta</taxon>
        <taxon>Magnoliopsida</taxon>
        <taxon>eudicotyledons</taxon>
        <taxon>Gunneridae</taxon>
        <taxon>Pentapetalae</taxon>
        <taxon>rosids</taxon>
        <taxon>fabids</taxon>
        <taxon>Malpighiales</taxon>
        <taxon>Salicaceae</taxon>
        <taxon>Saliceae</taxon>
        <taxon>Populus</taxon>
    </lineage>
</organism>
<dbReference type="Pfam" id="PF07572">
    <property type="entry name" value="BCNT"/>
    <property type="match status" value="1"/>
</dbReference>
<dbReference type="AlphaFoldDB" id="A0A8X8CMP1"/>
<proteinExistence type="predicted"/>
<comment type="caution">
    <text evidence="4">The sequence shown here is derived from an EMBL/GenBank/DDBJ whole genome shotgun (WGS) entry which is preliminary data.</text>
</comment>
<dbReference type="PANTHER" id="PTHR48407:SF1">
    <property type="entry name" value="CRANIOFACIAL DEVELOPMENT PROTEIN 1"/>
    <property type="match status" value="1"/>
</dbReference>
<dbReference type="InterPro" id="IPR011421">
    <property type="entry name" value="BCNT-C"/>
</dbReference>
<sequence length="316" mass="35210">MESRVEAIWEKMNKGVSNKTAKSFSNKRNVSTVNASSKKANNNWMAYLGLTPKEADSSGQDGEVQQNGTSVEDSKVASLWEHMNKGVPNKLHKTFLNKSCSTVDESSQPKSDNWMTYLGMATKRKEYSGHDEPQRRADDIQNGSGDEARKLAAAALSAVKDAAAAAAAAAAGRGKVELHEDGSIACLFTITLIVMIREVRDFAGQEIEVRKLVDADSKEATEKAKAPAPSAVDAVLEQIKKKPKLSVLDKTKKDWGEFKEENKGLEDELDAYKKSSNQYLERVSFLERTDYREFERERDARLALQARRRTDMREDL</sequence>
<feature type="compositionally biased region" description="Polar residues" evidence="2">
    <location>
        <begin position="57"/>
        <end position="70"/>
    </location>
</feature>
<dbReference type="PANTHER" id="PTHR48407">
    <property type="entry name" value="CRANIOFACIAL DEVELOPMENT PROTEIN 1"/>
    <property type="match status" value="1"/>
</dbReference>
<dbReference type="PROSITE" id="PS51279">
    <property type="entry name" value="BCNT_C"/>
    <property type="match status" value="1"/>
</dbReference>
<dbReference type="Proteomes" id="UP000886885">
    <property type="component" value="Chromosome 10A"/>
</dbReference>
<protein>
    <recommendedName>
        <fullName evidence="3">BCNT-C domain-containing protein</fullName>
    </recommendedName>
</protein>
<evidence type="ECO:0000256" key="1">
    <source>
        <dbReference type="SAM" id="Coils"/>
    </source>
</evidence>
<keyword evidence="1" id="KW-0175">Coiled coil</keyword>
<reference evidence="4" key="1">
    <citation type="journal article" date="2020" name="bioRxiv">
        <title>Hybrid origin of Populus tomentosa Carr. identified through genome sequencing and phylogenomic analysis.</title>
        <authorList>
            <person name="An X."/>
            <person name="Gao K."/>
            <person name="Chen Z."/>
            <person name="Li J."/>
            <person name="Yang X."/>
            <person name="Yang X."/>
            <person name="Zhou J."/>
            <person name="Guo T."/>
            <person name="Zhao T."/>
            <person name="Huang S."/>
            <person name="Miao D."/>
            <person name="Khan W.U."/>
            <person name="Rao P."/>
            <person name="Ye M."/>
            <person name="Lei B."/>
            <person name="Liao W."/>
            <person name="Wang J."/>
            <person name="Ji L."/>
            <person name="Li Y."/>
            <person name="Guo B."/>
            <person name="Mustafa N.S."/>
            <person name="Li S."/>
            <person name="Yun Q."/>
            <person name="Keller S.R."/>
            <person name="Mao J."/>
            <person name="Zhang R."/>
            <person name="Strauss S.H."/>
        </authorList>
    </citation>
    <scope>NUCLEOTIDE SEQUENCE</scope>
    <source>
        <strain evidence="4">GM15</strain>
        <tissue evidence="4">Leaf</tissue>
    </source>
</reference>
<feature type="coiled-coil region" evidence="1">
    <location>
        <begin position="248"/>
        <end position="282"/>
    </location>
</feature>
<gene>
    <name evidence="4" type="ORF">POTOM_036323</name>
</gene>
<dbReference type="OrthoDB" id="445677at2759"/>
<feature type="domain" description="BCNT-C" evidence="3">
    <location>
        <begin position="226"/>
        <end position="307"/>
    </location>
</feature>
<evidence type="ECO:0000259" key="3">
    <source>
        <dbReference type="PROSITE" id="PS51279"/>
    </source>
</evidence>